<dbReference type="EMBL" id="JAVXUP010004177">
    <property type="protein sequence ID" value="KAK2997471.1"/>
    <property type="molecule type" value="Genomic_DNA"/>
</dbReference>
<keyword evidence="6" id="KW-1185">Reference proteome</keyword>
<evidence type="ECO:0000256" key="3">
    <source>
        <dbReference type="ARBA" id="ARBA00022840"/>
    </source>
</evidence>
<dbReference type="GO" id="GO:0017111">
    <property type="term" value="F:ribonucleoside triphosphate phosphatase activity"/>
    <property type="evidence" value="ECO:0007669"/>
    <property type="project" value="InterPro"/>
</dbReference>
<keyword evidence="4" id="KW-0472">Membrane</keyword>
<dbReference type="InterPro" id="IPR027417">
    <property type="entry name" value="P-loop_NTPase"/>
</dbReference>
<protein>
    <recommendedName>
        <fullName evidence="7">Cancer-related nucleoside-triphosphatase</fullName>
    </recommendedName>
</protein>
<comment type="caution">
    <text evidence="5">The sequence shown here is derived from an EMBL/GenBank/DDBJ whole genome shotgun (WGS) entry which is preliminary data.</text>
</comment>
<evidence type="ECO:0000256" key="2">
    <source>
        <dbReference type="ARBA" id="ARBA00022801"/>
    </source>
</evidence>
<evidence type="ECO:0000313" key="6">
    <source>
        <dbReference type="Proteomes" id="UP001188597"/>
    </source>
</evidence>
<sequence>MAAPGKCFLVTGPPGVGKTTLVMRVFETLKNANPNFNVQGEGTERVGFDVVTLDGRTGPLASTKISSILLVIFAVVIWMMVVVNMAIAFEAVNSPRPMQKVKALAGWANA</sequence>
<dbReference type="Gene3D" id="3.40.50.300">
    <property type="entry name" value="P-loop containing nucleotide triphosphate hydrolases"/>
    <property type="match status" value="1"/>
</dbReference>
<keyword evidence="4" id="KW-1133">Transmembrane helix</keyword>
<evidence type="ECO:0000256" key="1">
    <source>
        <dbReference type="ARBA" id="ARBA00022741"/>
    </source>
</evidence>
<dbReference type="Pfam" id="PF03266">
    <property type="entry name" value="NTPase_1"/>
    <property type="match status" value="1"/>
</dbReference>
<evidence type="ECO:0000256" key="4">
    <source>
        <dbReference type="SAM" id="Phobius"/>
    </source>
</evidence>
<dbReference type="GO" id="GO:0005524">
    <property type="term" value="F:ATP binding"/>
    <property type="evidence" value="ECO:0007669"/>
    <property type="project" value="UniProtKB-KW"/>
</dbReference>
<name>A0AA88UX86_9ASTE</name>
<reference evidence="5" key="1">
    <citation type="submission" date="2022-12" db="EMBL/GenBank/DDBJ databases">
        <title>Draft genome assemblies for two species of Escallonia (Escalloniales).</title>
        <authorList>
            <person name="Chanderbali A."/>
            <person name="Dervinis C."/>
            <person name="Anghel I."/>
            <person name="Soltis D."/>
            <person name="Soltis P."/>
            <person name="Zapata F."/>
        </authorList>
    </citation>
    <scope>NUCLEOTIDE SEQUENCE</scope>
    <source>
        <strain evidence="5">UCBG64.0493</strain>
        <tissue evidence="5">Leaf</tissue>
    </source>
</reference>
<keyword evidence="1" id="KW-0547">Nucleotide-binding</keyword>
<organism evidence="5 6">
    <name type="scientific">Escallonia herrerae</name>
    <dbReference type="NCBI Taxonomy" id="1293975"/>
    <lineage>
        <taxon>Eukaryota</taxon>
        <taxon>Viridiplantae</taxon>
        <taxon>Streptophyta</taxon>
        <taxon>Embryophyta</taxon>
        <taxon>Tracheophyta</taxon>
        <taxon>Spermatophyta</taxon>
        <taxon>Magnoliopsida</taxon>
        <taxon>eudicotyledons</taxon>
        <taxon>Gunneridae</taxon>
        <taxon>Pentapetalae</taxon>
        <taxon>asterids</taxon>
        <taxon>campanulids</taxon>
        <taxon>Escalloniales</taxon>
        <taxon>Escalloniaceae</taxon>
        <taxon>Escallonia</taxon>
    </lineage>
</organism>
<dbReference type="InterPro" id="IPR004948">
    <property type="entry name" value="Nuc-triphosphatase_THEP1"/>
</dbReference>
<dbReference type="PANTHER" id="PTHR43146:SF1">
    <property type="entry name" value="CANCER-RELATED NUCLEOSIDE-TRIPHOSPHATASE"/>
    <property type="match status" value="1"/>
</dbReference>
<dbReference type="PANTHER" id="PTHR43146">
    <property type="entry name" value="CANCER-RELATED NUCLEOSIDE-TRIPHOSPHATASE"/>
    <property type="match status" value="1"/>
</dbReference>
<evidence type="ECO:0008006" key="7">
    <source>
        <dbReference type="Google" id="ProtNLM"/>
    </source>
</evidence>
<proteinExistence type="predicted"/>
<dbReference type="Proteomes" id="UP001188597">
    <property type="component" value="Unassembled WGS sequence"/>
</dbReference>
<dbReference type="AlphaFoldDB" id="A0AA88UX86"/>
<dbReference type="SUPFAM" id="SSF52540">
    <property type="entry name" value="P-loop containing nucleoside triphosphate hydrolases"/>
    <property type="match status" value="1"/>
</dbReference>
<accession>A0AA88UX86</accession>
<gene>
    <name evidence="5" type="ORF">RJ639_025900</name>
</gene>
<evidence type="ECO:0000313" key="5">
    <source>
        <dbReference type="EMBL" id="KAK2997471.1"/>
    </source>
</evidence>
<keyword evidence="4" id="KW-0812">Transmembrane</keyword>
<feature type="transmembrane region" description="Helical" evidence="4">
    <location>
        <begin position="68"/>
        <end position="92"/>
    </location>
</feature>
<keyword evidence="2" id="KW-0378">Hydrolase</keyword>
<keyword evidence="3" id="KW-0067">ATP-binding</keyword>